<dbReference type="Pfam" id="PF08238">
    <property type="entry name" value="Sel1"/>
    <property type="match status" value="2"/>
</dbReference>
<dbReference type="InterPro" id="IPR052945">
    <property type="entry name" value="Mitotic_Regulator"/>
</dbReference>
<reference evidence="1 2" key="1">
    <citation type="submission" date="2022-06" db="EMBL/GenBank/DDBJ databases">
        <title>Ideonella sp. NS12-5 Genome sequencing and assembly.</title>
        <authorList>
            <person name="Jung Y."/>
        </authorList>
    </citation>
    <scope>NUCLEOTIDE SEQUENCE [LARGE SCALE GENOMIC DNA]</scope>
    <source>
        <strain evidence="1 2">NS12-5</strain>
    </source>
</reference>
<gene>
    <name evidence="1" type="ORF">M0L44_12350</name>
</gene>
<evidence type="ECO:0000313" key="1">
    <source>
        <dbReference type="EMBL" id="MCO5977496.1"/>
    </source>
</evidence>
<organism evidence="1 2">
    <name type="scientific">Ideonella oryzae</name>
    <dbReference type="NCBI Taxonomy" id="2937441"/>
    <lineage>
        <taxon>Bacteria</taxon>
        <taxon>Pseudomonadati</taxon>
        <taxon>Pseudomonadota</taxon>
        <taxon>Betaproteobacteria</taxon>
        <taxon>Burkholderiales</taxon>
        <taxon>Sphaerotilaceae</taxon>
        <taxon>Ideonella</taxon>
    </lineage>
</organism>
<dbReference type="InterPro" id="IPR011990">
    <property type="entry name" value="TPR-like_helical_dom_sf"/>
</dbReference>
<keyword evidence="2" id="KW-1185">Reference proteome</keyword>
<dbReference type="SUPFAM" id="SSF81901">
    <property type="entry name" value="HCP-like"/>
    <property type="match status" value="1"/>
</dbReference>
<protein>
    <recommendedName>
        <fullName evidence="3">Sel1 repeat family protein</fullName>
    </recommendedName>
</protein>
<proteinExistence type="predicted"/>
<dbReference type="Proteomes" id="UP001204851">
    <property type="component" value="Unassembled WGS sequence"/>
</dbReference>
<evidence type="ECO:0000313" key="2">
    <source>
        <dbReference type="Proteomes" id="UP001204851"/>
    </source>
</evidence>
<evidence type="ECO:0008006" key="3">
    <source>
        <dbReference type="Google" id="ProtNLM"/>
    </source>
</evidence>
<dbReference type="SMART" id="SM00671">
    <property type="entry name" value="SEL1"/>
    <property type="match status" value="2"/>
</dbReference>
<name>A0ABT1BMP3_9BURK</name>
<dbReference type="PANTHER" id="PTHR43628:SF1">
    <property type="entry name" value="CHITIN SYNTHASE REGULATORY FACTOR 2-RELATED"/>
    <property type="match status" value="1"/>
</dbReference>
<dbReference type="InterPro" id="IPR006597">
    <property type="entry name" value="Sel1-like"/>
</dbReference>
<accession>A0ABT1BMP3</accession>
<comment type="caution">
    <text evidence="1">The sequence shown here is derived from an EMBL/GenBank/DDBJ whole genome shotgun (WGS) entry which is preliminary data.</text>
</comment>
<dbReference type="Gene3D" id="1.25.40.10">
    <property type="entry name" value="Tetratricopeptide repeat domain"/>
    <property type="match status" value="1"/>
</dbReference>
<sequence length="84" mass="8958">MGTACFLGRGTPQDLAQAAQWYRQAALAGDLGAMYILASMYEKGEGVDANRRLALYWYAAAADAGDDAAPYKVKELTDAEPPSP</sequence>
<dbReference type="PANTHER" id="PTHR43628">
    <property type="entry name" value="ACTIVATOR OF C KINASE PROTEIN 1-RELATED"/>
    <property type="match status" value="1"/>
</dbReference>
<dbReference type="EMBL" id="JAMXMC010000006">
    <property type="protein sequence ID" value="MCO5977496.1"/>
    <property type="molecule type" value="Genomic_DNA"/>
</dbReference>